<sequence>MASTLAGGTDTLRAALTGQLVTPESSDYDDVRRVWNADADGHPAVIVRCESDADVMAAIGFAREAGLEIAVRGGAHSLAGMSTVEDGLVIDVSLMNSVQVDPAARRVKVGGGALLSDMDAAAQKHGLAAPAGMISHTGVGGLTLGGGLGWLTRRAGLSIDNLESVRVVTVAGRVVRAAADENPELFWAVRGGGGNFGVVTQFEFRLHEVGPNIRFAMLFYGQEQGAEMFRLGREVLADLPRQFTLLMGAMNAPVAPFVPEQFHDQRGYVLLLADLSPEKQGAEAHDQVVARIRQQLPPLFDTVGPLPFVELQKLSDERTAWGHYCYEKSANFAELSDEVIEVLVAQAPLRSSALSMFLMVRLDGAYSDVPDGDTAFGGMRTPQFALFMTGVSLEHAQMATDRDWVRSCWQALQPYAIGIGSYVNAMTELEDDRVRAAYGEKYPRLARIKAEYDPQNVFHRNQNILPG</sequence>
<dbReference type="InterPro" id="IPR016164">
    <property type="entry name" value="FAD-linked_Oxase-like_C"/>
</dbReference>
<dbReference type="InterPro" id="IPR016166">
    <property type="entry name" value="FAD-bd_PCMH"/>
</dbReference>
<dbReference type="SUPFAM" id="SSF56176">
    <property type="entry name" value="FAD-binding/transporter-associated domain-like"/>
    <property type="match status" value="1"/>
</dbReference>
<name>A0ABW4EVQ5_9PSEU</name>
<evidence type="ECO:0000256" key="4">
    <source>
        <dbReference type="ARBA" id="ARBA00022827"/>
    </source>
</evidence>
<dbReference type="EMBL" id="JBHUCO010000013">
    <property type="protein sequence ID" value="MFD1518537.1"/>
    <property type="molecule type" value="Genomic_DNA"/>
</dbReference>
<evidence type="ECO:0000313" key="7">
    <source>
        <dbReference type="EMBL" id="MFD1518537.1"/>
    </source>
</evidence>
<organism evidence="7 8">
    <name type="scientific">Pseudonocardia yunnanensis</name>
    <dbReference type="NCBI Taxonomy" id="58107"/>
    <lineage>
        <taxon>Bacteria</taxon>
        <taxon>Bacillati</taxon>
        <taxon>Actinomycetota</taxon>
        <taxon>Actinomycetes</taxon>
        <taxon>Pseudonocardiales</taxon>
        <taxon>Pseudonocardiaceae</taxon>
        <taxon>Pseudonocardia</taxon>
    </lineage>
</organism>
<dbReference type="PROSITE" id="PS51387">
    <property type="entry name" value="FAD_PCMH"/>
    <property type="match status" value="1"/>
</dbReference>
<gene>
    <name evidence="7" type="ORF">ACFSJD_13640</name>
</gene>
<evidence type="ECO:0000256" key="1">
    <source>
        <dbReference type="ARBA" id="ARBA00001974"/>
    </source>
</evidence>
<dbReference type="PANTHER" id="PTHR42973:SF39">
    <property type="entry name" value="FAD-BINDING PCMH-TYPE DOMAIN-CONTAINING PROTEIN"/>
    <property type="match status" value="1"/>
</dbReference>
<evidence type="ECO:0000256" key="5">
    <source>
        <dbReference type="ARBA" id="ARBA00023002"/>
    </source>
</evidence>
<evidence type="ECO:0000256" key="2">
    <source>
        <dbReference type="ARBA" id="ARBA00005466"/>
    </source>
</evidence>
<comment type="similarity">
    <text evidence="2">Belongs to the oxygen-dependent FAD-linked oxidoreductase family.</text>
</comment>
<dbReference type="InterPro" id="IPR050416">
    <property type="entry name" value="FAD-linked_Oxidoreductase"/>
</dbReference>
<accession>A0ABW4EVQ5</accession>
<dbReference type="Gene3D" id="3.30.43.10">
    <property type="entry name" value="Uridine Diphospho-n-acetylenolpyruvylglucosamine Reductase, domain 2"/>
    <property type="match status" value="1"/>
</dbReference>
<dbReference type="InterPro" id="IPR036318">
    <property type="entry name" value="FAD-bd_PCMH-like_sf"/>
</dbReference>
<dbReference type="RefSeq" id="WP_344729624.1">
    <property type="nucleotide sequence ID" value="NZ_BAAAUS010000063.1"/>
</dbReference>
<keyword evidence="8" id="KW-1185">Reference proteome</keyword>
<dbReference type="InterPro" id="IPR012951">
    <property type="entry name" value="BBE"/>
</dbReference>
<dbReference type="Pfam" id="PF08031">
    <property type="entry name" value="BBE"/>
    <property type="match status" value="1"/>
</dbReference>
<keyword evidence="5" id="KW-0560">Oxidoreductase</keyword>
<feature type="domain" description="FAD-binding PCMH-type" evidence="6">
    <location>
        <begin position="39"/>
        <end position="209"/>
    </location>
</feature>
<dbReference type="Gene3D" id="3.30.465.10">
    <property type="match status" value="1"/>
</dbReference>
<comment type="cofactor">
    <cofactor evidence="1">
        <name>FAD</name>
        <dbReference type="ChEBI" id="CHEBI:57692"/>
    </cofactor>
</comment>
<comment type="caution">
    <text evidence="7">The sequence shown here is derived from an EMBL/GenBank/DDBJ whole genome shotgun (WGS) entry which is preliminary data.</text>
</comment>
<proteinExistence type="inferred from homology"/>
<keyword evidence="3" id="KW-0285">Flavoprotein</keyword>
<dbReference type="PANTHER" id="PTHR42973">
    <property type="entry name" value="BINDING OXIDOREDUCTASE, PUTATIVE (AFU_ORTHOLOGUE AFUA_1G17690)-RELATED"/>
    <property type="match status" value="1"/>
</dbReference>
<protein>
    <submittedName>
        <fullName evidence="7">FAD-binding oxidoreductase</fullName>
    </submittedName>
</protein>
<dbReference type="InterPro" id="IPR006094">
    <property type="entry name" value="Oxid_FAD_bind_N"/>
</dbReference>
<evidence type="ECO:0000256" key="3">
    <source>
        <dbReference type="ARBA" id="ARBA00022630"/>
    </source>
</evidence>
<dbReference type="Pfam" id="PF01565">
    <property type="entry name" value="FAD_binding_4"/>
    <property type="match status" value="1"/>
</dbReference>
<dbReference type="Gene3D" id="3.40.462.20">
    <property type="match status" value="1"/>
</dbReference>
<dbReference type="Proteomes" id="UP001597114">
    <property type="component" value="Unassembled WGS sequence"/>
</dbReference>
<dbReference type="InterPro" id="IPR016169">
    <property type="entry name" value="FAD-bd_PCMH_sub2"/>
</dbReference>
<reference evidence="8" key="1">
    <citation type="journal article" date="2019" name="Int. J. Syst. Evol. Microbiol.">
        <title>The Global Catalogue of Microorganisms (GCM) 10K type strain sequencing project: providing services to taxonomists for standard genome sequencing and annotation.</title>
        <authorList>
            <consortium name="The Broad Institute Genomics Platform"/>
            <consortium name="The Broad Institute Genome Sequencing Center for Infectious Disease"/>
            <person name="Wu L."/>
            <person name="Ma J."/>
        </authorList>
    </citation>
    <scope>NUCLEOTIDE SEQUENCE [LARGE SCALE GENOMIC DNA]</scope>
    <source>
        <strain evidence="8">CCM 7043</strain>
    </source>
</reference>
<dbReference type="InterPro" id="IPR016167">
    <property type="entry name" value="FAD-bd_PCMH_sub1"/>
</dbReference>
<evidence type="ECO:0000259" key="6">
    <source>
        <dbReference type="PROSITE" id="PS51387"/>
    </source>
</evidence>
<keyword evidence="4" id="KW-0274">FAD</keyword>
<evidence type="ECO:0000313" key="8">
    <source>
        <dbReference type="Proteomes" id="UP001597114"/>
    </source>
</evidence>
<dbReference type="SUPFAM" id="SSF55103">
    <property type="entry name" value="FAD-linked oxidases, C-terminal domain"/>
    <property type="match status" value="1"/>
</dbReference>